<proteinExistence type="predicted"/>
<dbReference type="Proteomes" id="UP000248918">
    <property type="component" value="Unassembled WGS sequence"/>
</dbReference>
<reference evidence="1 2" key="1">
    <citation type="submission" date="2018-06" db="EMBL/GenBank/DDBJ databases">
        <title>Genomic Encyclopedia of Type Strains, Phase III (KMG-III): the genomes of soil and plant-associated and newly described type strains.</title>
        <authorList>
            <person name="Whitman W."/>
        </authorList>
    </citation>
    <scope>NUCLEOTIDE SEQUENCE [LARGE SCALE GENOMIC DNA]</scope>
    <source>
        <strain evidence="1 2">LMG 23644</strain>
    </source>
</reference>
<protein>
    <submittedName>
        <fullName evidence="1">Uncharacterized protein</fullName>
    </submittedName>
</protein>
<evidence type="ECO:0000313" key="2">
    <source>
        <dbReference type="Proteomes" id="UP000248918"/>
    </source>
</evidence>
<organism evidence="1 2">
    <name type="scientific">Paraburkholderia bryophila</name>
    <dbReference type="NCBI Taxonomy" id="420952"/>
    <lineage>
        <taxon>Bacteria</taxon>
        <taxon>Pseudomonadati</taxon>
        <taxon>Pseudomonadota</taxon>
        <taxon>Betaproteobacteria</taxon>
        <taxon>Burkholderiales</taxon>
        <taxon>Burkholderiaceae</taxon>
        <taxon>Paraburkholderia</taxon>
    </lineage>
</organism>
<comment type="caution">
    <text evidence="1">The sequence shown here is derived from an EMBL/GenBank/DDBJ whole genome shotgun (WGS) entry which is preliminary data.</text>
</comment>
<dbReference type="EMBL" id="QLTK01000020">
    <property type="protein sequence ID" value="RAS23408.1"/>
    <property type="molecule type" value="Genomic_DNA"/>
</dbReference>
<dbReference type="AlphaFoldDB" id="A0A329BMT9"/>
<name>A0A329BMT9_9BURK</name>
<gene>
    <name evidence="1" type="ORF">BX591_12014</name>
</gene>
<sequence length="613" mass="67804">MKSEIRRIAFTCDFFRADFERGRFDNYQYRNLDWLYAILGADEWAEDWGVEIGLVVPDLDAAGFRTVVGNDGLFHDYTRPNGKAWPSVYDVEGSSPCFSTTFDRLSEYDLIVGFELSPTIKRNLDLRGTRYISLHIHPVRFLRDICFFAVTNWPHARSLFDKVANPSSEIGVQVRRWRALFARRRDLALNVPRPVPIVVGQTHKDAAVISNGAFATLASYGERLAMLLEPYSEVLFLGHPFESRNATAIEYLRVVQGKSVISIKANGYGVIFSPEPIPLVVTLSSSLGVEAALAGRETSFLLASPIEHFVTDGVDIRGGVMIGHALLTDFFAETLFCGESKDGVSLLSSQKSGDPFFLGDDYLRKSLESWSFDGLQRVSELERVRRKIFPAASLTLEEIDTLFEEHGGKSRSGRLTSVGVTEPGDAVVEVLPRPCAVGSDFSLKFSAPNVRHYLTYGFHDAEQWGVWSNGREGHVQIPVDVPKSGVWTIELEMSVLVVEELLQLAPVLQLEVYGVEVAMVLFRSSISHRQQIRVTVDAISPLCEIRLALTHTTDDLVGAVGHERTLGFALSELRCAITSATGDRRRNPNDADGIAIFGAAAGGPIFVPKTLTA</sequence>
<accession>A0A329BMT9</accession>
<dbReference type="RefSeq" id="WP_111933881.1">
    <property type="nucleotide sequence ID" value="NZ_CADFFP010000022.1"/>
</dbReference>
<evidence type="ECO:0000313" key="1">
    <source>
        <dbReference type="EMBL" id="RAS23408.1"/>
    </source>
</evidence>
<dbReference type="OrthoDB" id="8839259at2"/>